<dbReference type="Pfam" id="PF04290">
    <property type="entry name" value="DctQ"/>
    <property type="match status" value="1"/>
</dbReference>
<gene>
    <name evidence="11" type="ORF">GMA8713_02140</name>
</gene>
<feature type="transmembrane region" description="Helical" evidence="9">
    <location>
        <begin position="46"/>
        <end position="68"/>
    </location>
</feature>
<evidence type="ECO:0000256" key="7">
    <source>
        <dbReference type="ARBA" id="ARBA00023136"/>
    </source>
</evidence>
<dbReference type="GO" id="GO:0015740">
    <property type="term" value="P:C4-dicarboxylate transport"/>
    <property type="evidence" value="ECO:0007669"/>
    <property type="project" value="TreeGrafter"/>
</dbReference>
<feature type="transmembrane region" description="Helical" evidence="9">
    <location>
        <begin position="21"/>
        <end position="40"/>
    </location>
</feature>
<keyword evidence="6 9" id="KW-1133">Transmembrane helix</keyword>
<dbReference type="GO" id="GO:0022857">
    <property type="term" value="F:transmembrane transporter activity"/>
    <property type="evidence" value="ECO:0007669"/>
    <property type="project" value="UniProtKB-UniRule"/>
</dbReference>
<evidence type="ECO:0000256" key="6">
    <source>
        <dbReference type="ARBA" id="ARBA00022989"/>
    </source>
</evidence>
<dbReference type="OrthoDB" id="6116361at2"/>
<dbReference type="PANTHER" id="PTHR35011">
    <property type="entry name" value="2,3-DIKETO-L-GULONATE TRAP TRANSPORTER SMALL PERMEASE PROTEIN YIAM"/>
    <property type="match status" value="1"/>
</dbReference>
<evidence type="ECO:0000313" key="11">
    <source>
        <dbReference type="EMBL" id="CZF82235.1"/>
    </source>
</evidence>
<evidence type="ECO:0000256" key="1">
    <source>
        <dbReference type="ARBA" id="ARBA00004429"/>
    </source>
</evidence>
<dbReference type="GO" id="GO:0005886">
    <property type="term" value="C:plasma membrane"/>
    <property type="evidence" value="ECO:0007669"/>
    <property type="project" value="UniProtKB-SubCell"/>
</dbReference>
<name>A0A128F6V5_9GAMM</name>
<evidence type="ECO:0000256" key="3">
    <source>
        <dbReference type="ARBA" id="ARBA00022475"/>
    </source>
</evidence>
<dbReference type="AlphaFoldDB" id="A0A128F6V5"/>
<dbReference type="EMBL" id="FIZY01000017">
    <property type="protein sequence ID" value="CZF82235.1"/>
    <property type="molecule type" value="Genomic_DNA"/>
</dbReference>
<keyword evidence="4 9" id="KW-0997">Cell inner membrane</keyword>
<dbReference type="InterPro" id="IPR007387">
    <property type="entry name" value="TRAP_DctQ"/>
</dbReference>
<keyword evidence="7 9" id="KW-0472">Membrane</keyword>
<evidence type="ECO:0000313" key="12">
    <source>
        <dbReference type="Proteomes" id="UP000073601"/>
    </source>
</evidence>
<feature type="domain" description="Tripartite ATP-independent periplasmic transporters DctQ component" evidence="10">
    <location>
        <begin position="27"/>
        <end position="158"/>
    </location>
</feature>
<organism evidence="11 12">
    <name type="scientific">Grimontia marina</name>
    <dbReference type="NCBI Taxonomy" id="646534"/>
    <lineage>
        <taxon>Bacteria</taxon>
        <taxon>Pseudomonadati</taxon>
        <taxon>Pseudomonadota</taxon>
        <taxon>Gammaproteobacteria</taxon>
        <taxon>Vibrionales</taxon>
        <taxon>Vibrionaceae</taxon>
        <taxon>Grimontia</taxon>
    </lineage>
</organism>
<keyword evidence="12" id="KW-1185">Reference proteome</keyword>
<evidence type="ECO:0000256" key="2">
    <source>
        <dbReference type="ARBA" id="ARBA00022448"/>
    </source>
</evidence>
<proteinExistence type="inferred from homology"/>
<reference evidence="12" key="1">
    <citation type="submission" date="2016-02" db="EMBL/GenBank/DDBJ databases">
        <authorList>
            <person name="Rodrigo-Torres Lidia"/>
            <person name="Arahal R.David."/>
        </authorList>
    </citation>
    <scope>NUCLEOTIDE SEQUENCE [LARGE SCALE GENOMIC DNA]</scope>
    <source>
        <strain evidence="12">CECT 8713</strain>
    </source>
</reference>
<comment type="subcellular location">
    <subcellularLocation>
        <location evidence="1 9">Cell inner membrane</location>
        <topology evidence="1 9">Multi-pass membrane protein</topology>
    </subcellularLocation>
</comment>
<evidence type="ECO:0000256" key="8">
    <source>
        <dbReference type="ARBA" id="ARBA00038436"/>
    </source>
</evidence>
<evidence type="ECO:0000259" key="10">
    <source>
        <dbReference type="Pfam" id="PF04290"/>
    </source>
</evidence>
<dbReference type="Proteomes" id="UP000073601">
    <property type="component" value="Unassembled WGS sequence"/>
</dbReference>
<comment type="function">
    <text evidence="9">Part of the tripartite ATP-independent periplasmic (TRAP) transport system.</text>
</comment>
<protein>
    <recommendedName>
        <fullName evidence="9">TRAP transporter small permease protein</fullName>
    </recommendedName>
</protein>
<keyword evidence="5 9" id="KW-0812">Transmembrane</keyword>
<keyword evidence="2 9" id="KW-0813">Transport</keyword>
<accession>A0A128F6V5</accession>
<evidence type="ECO:0000256" key="9">
    <source>
        <dbReference type="RuleBase" id="RU369079"/>
    </source>
</evidence>
<evidence type="ECO:0000256" key="4">
    <source>
        <dbReference type="ARBA" id="ARBA00022519"/>
    </source>
</evidence>
<evidence type="ECO:0000256" key="5">
    <source>
        <dbReference type="ARBA" id="ARBA00022692"/>
    </source>
</evidence>
<comment type="similarity">
    <text evidence="8 9">Belongs to the TRAP transporter small permease family.</text>
</comment>
<feature type="transmembrane region" description="Helical" evidence="9">
    <location>
        <begin position="133"/>
        <end position="155"/>
    </location>
</feature>
<comment type="subunit">
    <text evidence="9">The complex comprises the extracytoplasmic solute receptor protein and the two transmembrane proteins.</text>
</comment>
<dbReference type="PANTHER" id="PTHR35011:SF2">
    <property type="entry name" value="2,3-DIKETO-L-GULONATE TRAP TRANSPORTER SMALL PERMEASE PROTEIN YIAM"/>
    <property type="match status" value="1"/>
</dbReference>
<keyword evidence="3" id="KW-1003">Cell membrane</keyword>
<dbReference type="InterPro" id="IPR055348">
    <property type="entry name" value="DctQ"/>
</dbReference>
<feature type="transmembrane region" description="Helical" evidence="9">
    <location>
        <begin position="89"/>
        <end position="110"/>
    </location>
</feature>
<sequence length="175" mass="20505">MRPLYALLKWLDENTEKVIILITYSSMAGIIFVEVVRRFLFNQQVAWSTTIPVLLFLWVTWFGASYNIRKRTHLALTEIRARMSYRLQFLCLILDAVLWIVFAGIVIFHASNQVWIAYDNFAIVGGTDDIMEWWFYLATPLAWGLIVIRVIQNLIKDINTFKRKEPFVLQASLVD</sequence>